<feature type="coiled-coil region" evidence="1">
    <location>
        <begin position="370"/>
        <end position="478"/>
    </location>
</feature>
<dbReference type="InterPro" id="IPR011029">
    <property type="entry name" value="DEATH-like_dom_sf"/>
</dbReference>
<dbReference type="InterPro" id="IPR001315">
    <property type="entry name" value="CARD"/>
</dbReference>
<reference evidence="4" key="1">
    <citation type="submission" date="2025-08" db="UniProtKB">
        <authorList>
            <consortium name="RefSeq"/>
        </authorList>
    </citation>
    <scope>IDENTIFICATION</scope>
</reference>
<feature type="coiled-coil region" evidence="1">
    <location>
        <begin position="240"/>
        <end position="274"/>
    </location>
</feature>
<dbReference type="RefSeq" id="XP_065659394.1">
    <property type="nucleotide sequence ID" value="XM_065803322.1"/>
</dbReference>
<gene>
    <name evidence="4" type="primary">LOC105844181</name>
</gene>
<feature type="domain" description="CARD" evidence="2">
    <location>
        <begin position="17"/>
        <end position="109"/>
    </location>
</feature>
<evidence type="ECO:0000256" key="1">
    <source>
        <dbReference type="SAM" id="Coils"/>
    </source>
</evidence>
<protein>
    <submittedName>
        <fullName evidence="4">Coiled-coil domain-containing protein 30 isoform X2</fullName>
    </submittedName>
</protein>
<feature type="coiled-coil region" evidence="1">
    <location>
        <begin position="168"/>
        <end position="195"/>
    </location>
</feature>
<sequence length="603" mass="70359">MTKNLNETSSATENEKTTENYKELLDNLRVEVTTNLDIHRQFIFSYLISKKVLDEEDCEQILNSAVTRQQKVSCFIDIIRRKGSSGIKHFIDALEYENPALYKAFTGKNATAFIAPLIPSGRAWDCISGLSAKEYVDSDRAILSSHLEQRIKDYHCMVIQHNRSIEEKNNVEKKLMAAQLKIDQLQKSMEQLKVNFLKKPKSVEQINALLSRLQEEEIRTKFYDQLARHDSMTIDLQSRLLNLIEEINEKDNLCKNLKEENKKIKKMADEIKLKFSVHRKIMKIYSEHNFNASSSSAEEIKEMQLKFRRTAEELEVIKGEFNEFVKYSDMLNSKYKMLLKENSDLKDYIRQISCHFKSMTLENEQSKSRCKEMEWNYMCLKEQNTRLEAEVKMYQDIQAAHKFDCDRLLEDKDKLYNAIADSKKKTEEGLQKQILVNETLEENYRKVANELDSVRNTLQQTVRELNEAKNLLKLESKNNQYSAFESKSEGKEEVIELAEFSTKSAETQKNMDNVESLPINSFCAGKRSKNELLNSIRRKFSEDSRTKTLINKKVDKVLSEGNEIGLMLPIPEDQSQVFRPRAMLVEEKDRICRTMIKRKALPS</sequence>
<proteinExistence type="predicted"/>
<name>A0ABM4CCI4_HYDVU</name>
<evidence type="ECO:0000313" key="4">
    <source>
        <dbReference type="RefSeq" id="XP_065659394.1"/>
    </source>
</evidence>
<keyword evidence="3" id="KW-1185">Reference proteome</keyword>
<dbReference type="PROSITE" id="PS50209">
    <property type="entry name" value="CARD"/>
    <property type="match status" value="1"/>
</dbReference>
<dbReference type="Proteomes" id="UP001652625">
    <property type="component" value="Chromosome 08"/>
</dbReference>
<organism evidence="3 4">
    <name type="scientific">Hydra vulgaris</name>
    <name type="common">Hydra</name>
    <name type="synonym">Hydra attenuata</name>
    <dbReference type="NCBI Taxonomy" id="6087"/>
    <lineage>
        <taxon>Eukaryota</taxon>
        <taxon>Metazoa</taxon>
        <taxon>Cnidaria</taxon>
        <taxon>Hydrozoa</taxon>
        <taxon>Hydroidolina</taxon>
        <taxon>Anthoathecata</taxon>
        <taxon>Aplanulata</taxon>
        <taxon>Hydridae</taxon>
        <taxon>Hydra</taxon>
    </lineage>
</organism>
<evidence type="ECO:0000259" key="2">
    <source>
        <dbReference type="PROSITE" id="PS50209"/>
    </source>
</evidence>
<dbReference type="Gene3D" id="1.10.533.10">
    <property type="entry name" value="Death Domain, Fas"/>
    <property type="match status" value="1"/>
</dbReference>
<evidence type="ECO:0000313" key="3">
    <source>
        <dbReference type="Proteomes" id="UP001652625"/>
    </source>
</evidence>
<dbReference type="GeneID" id="105844181"/>
<keyword evidence="1" id="KW-0175">Coiled coil</keyword>
<accession>A0ABM4CCI4</accession>
<dbReference type="SUPFAM" id="SSF47986">
    <property type="entry name" value="DEATH domain"/>
    <property type="match status" value="1"/>
</dbReference>
<dbReference type="Pfam" id="PF00619">
    <property type="entry name" value="CARD"/>
    <property type="match status" value="1"/>
</dbReference>